<name>A0A5J4SDF6_9ZZZZ</name>
<dbReference type="InterPro" id="IPR049712">
    <property type="entry name" value="Poly_export"/>
</dbReference>
<dbReference type="PANTHER" id="PTHR33619:SF3">
    <property type="entry name" value="POLYSACCHARIDE EXPORT PROTEIN GFCE-RELATED"/>
    <property type="match status" value="1"/>
</dbReference>
<organism evidence="2">
    <name type="scientific">termite gut metagenome</name>
    <dbReference type="NCBI Taxonomy" id="433724"/>
    <lineage>
        <taxon>unclassified sequences</taxon>
        <taxon>metagenomes</taxon>
        <taxon>organismal metagenomes</taxon>
    </lineage>
</organism>
<accession>A0A5J4SDF6</accession>
<dbReference type="SUPFAM" id="SSF142984">
    <property type="entry name" value="Nqo1 middle domain-like"/>
    <property type="match status" value="1"/>
</dbReference>
<feature type="domain" description="Soluble ligand binding" evidence="1">
    <location>
        <begin position="36"/>
        <end position="82"/>
    </location>
</feature>
<protein>
    <recommendedName>
        <fullName evidence="1">Soluble ligand binding domain-containing protein</fullName>
    </recommendedName>
</protein>
<gene>
    <name evidence="2" type="ORF">EZS27_008951</name>
</gene>
<dbReference type="Gene3D" id="3.10.560.10">
    <property type="entry name" value="Outer membrane lipoprotein wza domain like"/>
    <property type="match status" value="1"/>
</dbReference>
<dbReference type="PANTHER" id="PTHR33619">
    <property type="entry name" value="POLYSACCHARIDE EXPORT PROTEIN GFCE-RELATED"/>
    <property type="match status" value="1"/>
</dbReference>
<dbReference type="AlphaFoldDB" id="A0A5J4SDF6"/>
<evidence type="ECO:0000313" key="2">
    <source>
        <dbReference type="EMBL" id="KAA6343360.1"/>
    </source>
</evidence>
<proteinExistence type="predicted"/>
<evidence type="ECO:0000259" key="1">
    <source>
        <dbReference type="Pfam" id="PF10531"/>
    </source>
</evidence>
<comment type="caution">
    <text evidence="2">The sequence shown here is derived from an EMBL/GenBank/DDBJ whole genome shotgun (WGS) entry which is preliminary data.</text>
</comment>
<reference evidence="2" key="1">
    <citation type="submission" date="2019-03" db="EMBL/GenBank/DDBJ databases">
        <title>Single cell metagenomics reveals metabolic interactions within the superorganism composed of flagellate Streblomastix strix and complex community of Bacteroidetes bacteria on its surface.</title>
        <authorList>
            <person name="Treitli S.C."/>
            <person name="Kolisko M."/>
            <person name="Husnik F."/>
            <person name="Keeling P."/>
            <person name="Hampl V."/>
        </authorList>
    </citation>
    <scope>NUCLEOTIDE SEQUENCE</scope>
    <source>
        <strain evidence="2">STM</strain>
    </source>
</reference>
<dbReference type="InterPro" id="IPR019554">
    <property type="entry name" value="Soluble_ligand-bd"/>
</dbReference>
<sequence length="157" mass="18123">MVNADIYEYLFQGKTDIDIRLEEGDVIIVPTYDCLVNVSGKVKKPMYYEMKKGETIETLLSYTGGFKGDAYRKNMTVVRSSNGQEKQVYNVEAADYSMFKLDDGDELMVQEILDRYENMVEIRGAVYREGIYPIDEKIYTVRQLIEKAEGFRGDAFL</sequence>
<dbReference type="GO" id="GO:0015159">
    <property type="term" value="F:polysaccharide transmembrane transporter activity"/>
    <property type="evidence" value="ECO:0007669"/>
    <property type="project" value="InterPro"/>
</dbReference>
<dbReference type="Pfam" id="PF10531">
    <property type="entry name" value="SLBB"/>
    <property type="match status" value="1"/>
</dbReference>
<dbReference type="EMBL" id="SNRY01000274">
    <property type="protein sequence ID" value="KAA6343360.1"/>
    <property type="molecule type" value="Genomic_DNA"/>
</dbReference>